<dbReference type="Gene3D" id="4.10.280.10">
    <property type="entry name" value="Helix-loop-helix DNA-binding domain"/>
    <property type="match status" value="1"/>
</dbReference>
<evidence type="ECO:0000313" key="4">
    <source>
        <dbReference type="Proteomes" id="UP001061958"/>
    </source>
</evidence>
<evidence type="ECO:0000313" key="3">
    <source>
        <dbReference type="EMBL" id="GJQ15728.1"/>
    </source>
</evidence>
<gene>
    <name evidence="3" type="ORF">GpartN1_g7519.t1</name>
</gene>
<dbReference type="CDD" id="cd00083">
    <property type="entry name" value="bHLH_SF"/>
    <property type="match status" value="1"/>
</dbReference>
<dbReference type="Pfam" id="PF00010">
    <property type="entry name" value="HLH"/>
    <property type="match status" value="1"/>
</dbReference>
<feature type="domain" description="BHLH" evidence="2">
    <location>
        <begin position="190"/>
        <end position="244"/>
    </location>
</feature>
<dbReference type="AlphaFoldDB" id="A0A9C7UUC7"/>
<dbReference type="SUPFAM" id="SSF47459">
    <property type="entry name" value="HLH, helix-loop-helix DNA-binding domain"/>
    <property type="match status" value="1"/>
</dbReference>
<evidence type="ECO:0000259" key="2">
    <source>
        <dbReference type="PROSITE" id="PS50888"/>
    </source>
</evidence>
<dbReference type="PROSITE" id="PS50888">
    <property type="entry name" value="BHLH"/>
    <property type="match status" value="1"/>
</dbReference>
<keyword evidence="4" id="KW-1185">Reference proteome</keyword>
<reference evidence="3" key="1">
    <citation type="journal article" date="2022" name="Proc. Natl. Acad. Sci. U.S.A.">
        <title>Life cycle and functional genomics of the unicellular red alga Galdieria for elucidating algal and plant evolution and industrial use.</title>
        <authorList>
            <person name="Hirooka S."/>
            <person name="Itabashi T."/>
            <person name="Ichinose T.M."/>
            <person name="Onuma R."/>
            <person name="Fujiwara T."/>
            <person name="Yamashita S."/>
            <person name="Jong L.W."/>
            <person name="Tomita R."/>
            <person name="Iwane A.H."/>
            <person name="Miyagishima S.Y."/>
        </authorList>
    </citation>
    <scope>NUCLEOTIDE SEQUENCE</scope>
    <source>
        <strain evidence="3">NBRC 102759</strain>
    </source>
</reference>
<reference evidence="3" key="2">
    <citation type="submission" date="2022-01" db="EMBL/GenBank/DDBJ databases">
        <authorList>
            <person name="Hirooka S."/>
            <person name="Miyagishima S.Y."/>
        </authorList>
    </citation>
    <scope>NUCLEOTIDE SEQUENCE</scope>
    <source>
        <strain evidence="3">NBRC 102759</strain>
    </source>
</reference>
<sequence>MASPLSTSFLRLTEVGDVIDIESMESERPYSSGLEHSESYLQSVLDDGNMLGFRYFSKRENDEYLQVCLNHFDTGDPYANSPEQLQGGTLEHQWSNSSFGSYHSSESCFSLQRSRSLPVGTVKSSQMNGLTDKRHKSDGKSGVGELVTRKSYPSERITQLNGSSFQVLSPVSNRDSSYSTVDADENDSGTFDGTQYAKTRRSRARLNYHLDKLRKLLPPPECTSSRKESKSNLIERACKYIAFLQQEMGRQHVIIKQ</sequence>
<dbReference type="GO" id="GO:0046983">
    <property type="term" value="F:protein dimerization activity"/>
    <property type="evidence" value="ECO:0007669"/>
    <property type="project" value="InterPro"/>
</dbReference>
<name>A0A9C7UUC7_9RHOD</name>
<comment type="caution">
    <text evidence="3">The sequence shown here is derived from an EMBL/GenBank/DDBJ whole genome shotgun (WGS) entry which is preliminary data.</text>
</comment>
<dbReference type="EMBL" id="BQMJ01000073">
    <property type="protein sequence ID" value="GJQ15728.1"/>
    <property type="molecule type" value="Genomic_DNA"/>
</dbReference>
<dbReference type="Proteomes" id="UP001061958">
    <property type="component" value="Unassembled WGS sequence"/>
</dbReference>
<dbReference type="InterPro" id="IPR036638">
    <property type="entry name" value="HLH_DNA-bd_sf"/>
</dbReference>
<accession>A0A9C7UUC7</accession>
<dbReference type="InterPro" id="IPR011598">
    <property type="entry name" value="bHLH_dom"/>
</dbReference>
<evidence type="ECO:0000256" key="1">
    <source>
        <dbReference type="SAM" id="MobiDB-lite"/>
    </source>
</evidence>
<proteinExistence type="predicted"/>
<organism evidence="3 4">
    <name type="scientific">Galdieria partita</name>
    <dbReference type="NCBI Taxonomy" id="83374"/>
    <lineage>
        <taxon>Eukaryota</taxon>
        <taxon>Rhodophyta</taxon>
        <taxon>Bangiophyceae</taxon>
        <taxon>Galdieriales</taxon>
        <taxon>Galdieriaceae</taxon>
        <taxon>Galdieria</taxon>
    </lineage>
</organism>
<feature type="region of interest" description="Disordered" evidence="1">
    <location>
        <begin position="120"/>
        <end position="145"/>
    </location>
</feature>
<protein>
    <recommendedName>
        <fullName evidence="2">BHLH domain-containing protein</fullName>
    </recommendedName>
</protein>